<dbReference type="EMBL" id="JAPTMU010000004">
    <property type="protein sequence ID" value="KAJ4944009.1"/>
    <property type="molecule type" value="Genomic_DNA"/>
</dbReference>
<proteinExistence type="predicted"/>
<evidence type="ECO:0000256" key="1">
    <source>
        <dbReference type="SAM" id="MobiDB-lite"/>
    </source>
</evidence>
<evidence type="ECO:0000313" key="2">
    <source>
        <dbReference type="EMBL" id="KAJ4944009.1"/>
    </source>
</evidence>
<sequence length="112" mass="12538">MYKPHRLDLISNKADSESGTPPCLTLPRSTCVRPDCGASQLVPERCSAGFWDFTLKLFPRAPVITYNYPASHCGREGDTVDTLYTQSQHIKGKQTQEEHKTEIKVLGVDVKM</sequence>
<feature type="region of interest" description="Disordered" evidence="1">
    <location>
        <begin position="1"/>
        <end position="21"/>
    </location>
</feature>
<protein>
    <submittedName>
        <fullName evidence="2">Uncharacterized protein</fullName>
    </submittedName>
</protein>
<dbReference type="Proteomes" id="UP001219934">
    <property type="component" value="Unassembled WGS sequence"/>
</dbReference>
<evidence type="ECO:0000313" key="3">
    <source>
        <dbReference type="Proteomes" id="UP001219934"/>
    </source>
</evidence>
<keyword evidence="3" id="KW-1185">Reference proteome</keyword>
<organism evidence="2 3">
    <name type="scientific">Pogonophryne albipinna</name>
    <dbReference type="NCBI Taxonomy" id="1090488"/>
    <lineage>
        <taxon>Eukaryota</taxon>
        <taxon>Metazoa</taxon>
        <taxon>Chordata</taxon>
        <taxon>Craniata</taxon>
        <taxon>Vertebrata</taxon>
        <taxon>Euteleostomi</taxon>
        <taxon>Actinopterygii</taxon>
        <taxon>Neopterygii</taxon>
        <taxon>Teleostei</taxon>
        <taxon>Neoteleostei</taxon>
        <taxon>Acanthomorphata</taxon>
        <taxon>Eupercaria</taxon>
        <taxon>Perciformes</taxon>
        <taxon>Notothenioidei</taxon>
        <taxon>Pogonophryne</taxon>
    </lineage>
</organism>
<reference evidence="2" key="1">
    <citation type="submission" date="2022-11" db="EMBL/GenBank/DDBJ databases">
        <title>Chromosome-level genome of Pogonophryne albipinna.</title>
        <authorList>
            <person name="Jo E."/>
        </authorList>
    </citation>
    <scope>NUCLEOTIDE SEQUENCE</scope>
    <source>
        <strain evidence="2">SGF0006</strain>
        <tissue evidence="2">Muscle</tissue>
    </source>
</reference>
<comment type="caution">
    <text evidence="2">The sequence shown here is derived from an EMBL/GenBank/DDBJ whole genome shotgun (WGS) entry which is preliminary data.</text>
</comment>
<dbReference type="AlphaFoldDB" id="A0AAD6BHY2"/>
<gene>
    <name evidence="2" type="ORF">JOQ06_012559</name>
</gene>
<name>A0AAD6BHY2_9TELE</name>
<accession>A0AAD6BHY2</accession>